<name>A0A1V4DIM5_9ENTE</name>
<dbReference type="AlphaFoldDB" id="A0A1V4DIM5"/>
<dbReference type="InterPro" id="IPR010461">
    <property type="entry name" value="ComK"/>
</dbReference>
<comment type="caution">
    <text evidence="1">The sequence shown here is derived from an EMBL/GenBank/DDBJ whole genome shotgun (WGS) entry which is preliminary data.</text>
</comment>
<accession>A0A1V4DIM5</accession>
<keyword evidence="2" id="KW-1185">Reference proteome</keyword>
<dbReference type="RefSeq" id="WP_079347525.1">
    <property type="nucleotide sequence ID" value="NZ_MVAB01000001.1"/>
</dbReference>
<sequence length="258" mass="30540">MDINARKLLIHEDLVHGDAIKLDDLYNKFLPCCVKTGNTSLTRDVYFIHDISELGIKYKAMLLTSNHLPILTTSTTRELMSEYNQSHNRIFERVYNTIELYNDFQQKNYKQAMIDKQLIFMPLNGTVRKNTSFINPMYITNFHKIGQGQMTINFTNFLGIDLDYGCQAFNQRVNKAVNQYMLYFFPEAFDILEHVISWKGDYLMSELTKTRKKRHSIDSEKLTICRKKVDYFLVIQQLNQSLTIQEFIEEFDSYWDKI</sequence>
<dbReference type="Pfam" id="PF06338">
    <property type="entry name" value="ComK"/>
    <property type="match status" value="1"/>
</dbReference>
<evidence type="ECO:0000313" key="1">
    <source>
        <dbReference type="EMBL" id="OPF88333.1"/>
    </source>
</evidence>
<dbReference type="Proteomes" id="UP000189970">
    <property type="component" value="Unassembled WGS sequence"/>
</dbReference>
<evidence type="ECO:0000313" key="2">
    <source>
        <dbReference type="Proteomes" id="UP000189970"/>
    </source>
</evidence>
<reference evidence="1 2" key="1">
    <citation type="submission" date="2017-02" db="EMBL/GenBank/DDBJ databases">
        <title>Vagococcus cremeus sp. nov., isolated from the small intestine of a marten, Martes flavigula.</title>
        <authorList>
            <person name="Tak E.J."/>
            <person name="Bae J.-W."/>
        </authorList>
    </citation>
    <scope>NUCLEOTIDE SEQUENCE [LARGE SCALE GENOMIC DNA]</scope>
    <source>
        <strain evidence="1 2">D7T301</strain>
    </source>
</reference>
<dbReference type="GO" id="GO:0030420">
    <property type="term" value="P:establishment of competence for transformation"/>
    <property type="evidence" value="ECO:0007669"/>
    <property type="project" value="InterPro"/>
</dbReference>
<gene>
    <name evidence="1" type="ORF">BW731_09195</name>
</gene>
<organism evidence="1 2">
    <name type="scientific">Vagococcus martis</name>
    <dbReference type="NCBI Taxonomy" id="1768210"/>
    <lineage>
        <taxon>Bacteria</taxon>
        <taxon>Bacillati</taxon>
        <taxon>Bacillota</taxon>
        <taxon>Bacilli</taxon>
        <taxon>Lactobacillales</taxon>
        <taxon>Enterococcaceae</taxon>
        <taxon>Vagococcus</taxon>
    </lineage>
</organism>
<proteinExistence type="predicted"/>
<dbReference type="EMBL" id="MVAB01000001">
    <property type="protein sequence ID" value="OPF88333.1"/>
    <property type="molecule type" value="Genomic_DNA"/>
</dbReference>
<protein>
    <submittedName>
        <fullName evidence="1">Uncharacterized protein</fullName>
    </submittedName>
</protein>